<comment type="caution">
    <text evidence="2">The sequence shown here is derived from an EMBL/GenBank/DDBJ whole genome shotgun (WGS) entry which is preliminary data.</text>
</comment>
<dbReference type="InterPro" id="IPR036005">
    <property type="entry name" value="Creatinase/aminopeptidase-like"/>
</dbReference>
<feature type="domain" description="Peptidase M24" evidence="1">
    <location>
        <begin position="42"/>
        <end position="277"/>
    </location>
</feature>
<gene>
    <name evidence="2" type="ORF">A6D6_01627</name>
</gene>
<dbReference type="PANTHER" id="PTHR46112">
    <property type="entry name" value="AMINOPEPTIDASE"/>
    <property type="match status" value="1"/>
</dbReference>
<protein>
    <recommendedName>
        <fullName evidence="1">Peptidase M24 domain-containing protein</fullName>
    </recommendedName>
</protein>
<evidence type="ECO:0000313" key="2">
    <source>
        <dbReference type="EMBL" id="KAF0806292.1"/>
    </source>
</evidence>
<dbReference type="EMBL" id="AQPF01000009">
    <property type="protein sequence ID" value="KAF0806292.1"/>
    <property type="molecule type" value="Genomic_DNA"/>
</dbReference>
<evidence type="ECO:0000313" key="3">
    <source>
        <dbReference type="Proteomes" id="UP000771797"/>
    </source>
</evidence>
<accession>A0ABQ6Y9M2</accession>
<dbReference type="Proteomes" id="UP000771797">
    <property type="component" value="Unassembled WGS sequence"/>
</dbReference>
<dbReference type="Pfam" id="PF00557">
    <property type="entry name" value="Peptidase_M24"/>
    <property type="match status" value="1"/>
</dbReference>
<organism evidence="2 3">
    <name type="scientific">Alcanivorax xiamenensis</name>
    <dbReference type="NCBI Taxonomy" id="1177156"/>
    <lineage>
        <taxon>Bacteria</taxon>
        <taxon>Pseudomonadati</taxon>
        <taxon>Pseudomonadota</taxon>
        <taxon>Gammaproteobacteria</taxon>
        <taxon>Oceanospirillales</taxon>
        <taxon>Alcanivoracaceae</taxon>
        <taxon>Alcanivorax</taxon>
    </lineage>
</organism>
<reference evidence="2 3" key="1">
    <citation type="submission" date="2012-09" db="EMBL/GenBank/DDBJ databases">
        <title>Genome Sequence of alkane-degrading Bacterium Alcanivorax sp. 6-D-6.</title>
        <authorList>
            <person name="Lai Q."/>
            <person name="Shao Z."/>
        </authorList>
    </citation>
    <scope>NUCLEOTIDE SEQUENCE [LARGE SCALE GENOMIC DNA]</scope>
    <source>
        <strain evidence="2 3">6-D-6</strain>
    </source>
</reference>
<dbReference type="InterPro" id="IPR050659">
    <property type="entry name" value="Peptidase_M24B"/>
</dbReference>
<dbReference type="RefSeq" id="WP_159660444.1">
    <property type="nucleotide sequence ID" value="NZ_AQPF01000009.1"/>
</dbReference>
<keyword evidence="3" id="KW-1185">Reference proteome</keyword>
<dbReference type="InterPro" id="IPR000994">
    <property type="entry name" value="Pept_M24"/>
</dbReference>
<dbReference type="Gene3D" id="3.90.230.10">
    <property type="entry name" value="Creatinase/methionine aminopeptidase superfamily"/>
    <property type="match status" value="1"/>
</dbReference>
<sequence length="303" mass="34334">MPIGFFEKPTSLIDRLYRWVAIRLSKFSHGADAVPPKEALQGYRDAQRLANDTVLHVGKLLKVGMTEKEAAGLLEGYLEEHGSERYLHRPFAWFGNHARFDEYTSYDDYHPGERKLEYGATAILDVAPIVNGYIGDVGYTLSIGPNRELDIAREFLLQLRSEIPRLFMSEMTPAEIWLEVDRRIAAAGYDNIHSKYPFCTLGHRVFRVKPKKGKERRLGSKYFGWFSVDANLAFLKFGPSVTINAENVGKKLGVWAIEPHIGWSGGGAKFEEILVVEPDRCYWIDNDVPHLKPDDQLSHPVAG</sequence>
<dbReference type="CDD" id="cd01066">
    <property type="entry name" value="APP_MetAP"/>
    <property type="match status" value="1"/>
</dbReference>
<evidence type="ECO:0000259" key="1">
    <source>
        <dbReference type="Pfam" id="PF00557"/>
    </source>
</evidence>
<name>A0ABQ6Y9M2_9GAMM</name>
<dbReference type="SUPFAM" id="SSF55920">
    <property type="entry name" value="Creatinase/aminopeptidase"/>
    <property type="match status" value="1"/>
</dbReference>
<proteinExistence type="predicted"/>
<dbReference type="PANTHER" id="PTHR46112:SF2">
    <property type="entry name" value="XAA-PRO AMINOPEPTIDASE P-RELATED"/>
    <property type="match status" value="1"/>
</dbReference>